<reference evidence="5" key="1">
    <citation type="submission" date="2023-06" db="EMBL/GenBank/DDBJ databases">
        <title>Identification and characterization of horizontal gene transfer across gut microbiota members of farm animals based on homology search.</title>
        <authorList>
            <person name="Zeman M."/>
            <person name="Kubasova T."/>
            <person name="Jahodarova E."/>
            <person name="Nykrynova M."/>
            <person name="Rychlik I."/>
        </authorList>
    </citation>
    <scope>NUCLEOTIDE SEQUENCE [LARGE SCALE GENOMIC DNA]</scope>
    <source>
        <strain evidence="5">153_Feed</strain>
    </source>
</reference>
<proteinExistence type="inferred from homology"/>
<gene>
    <name evidence="4" type="ORF">QUW25_04175</name>
</gene>
<dbReference type="EC" id="3.1.4.-" evidence="2"/>
<keyword evidence="2" id="KW-0479">Metal-binding</keyword>
<evidence type="ECO:0000256" key="2">
    <source>
        <dbReference type="RuleBase" id="RU362039"/>
    </source>
</evidence>
<organism evidence="4 5">
    <name type="scientific">Thermophilibacter provencensis</name>
    <dbReference type="NCBI Taxonomy" id="1852386"/>
    <lineage>
        <taxon>Bacteria</taxon>
        <taxon>Bacillati</taxon>
        <taxon>Actinomycetota</taxon>
        <taxon>Coriobacteriia</taxon>
        <taxon>Coriobacteriales</taxon>
        <taxon>Atopobiaceae</taxon>
        <taxon>Thermophilibacter</taxon>
    </lineage>
</organism>
<evidence type="ECO:0000256" key="1">
    <source>
        <dbReference type="ARBA" id="ARBA00008950"/>
    </source>
</evidence>
<dbReference type="SUPFAM" id="SSF56300">
    <property type="entry name" value="Metallo-dependent phosphatases"/>
    <property type="match status" value="1"/>
</dbReference>
<keyword evidence="5" id="KW-1185">Reference proteome</keyword>
<comment type="caution">
    <text evidence="4">The sequence shown here is derived from an EMBL/GenBank/DDBJ whole genome shotgun (WGS) entry which is preliminary data.</text>
</comment>
<dbReference type="Proteomes" id="UP001529256">
    <property type="component" value="Unassembled WGS sequence"/>
</dbReference>
<evidence type="ECO:0000259" key="3">
    <source>
        <dbReference type="Pfam" id="PF12850"/>
    </source>
</evidence>
<accession>A0ABT7V2P2</accession>
<dbReference type="Pfam" id="PF12850">
    <property type="entry name" value="Metallophos_2"/>
    <property type="match status" value="1"/>
</dbReference>
<dbReference type="InterPro" id="IPR029052">
    <property type="entry name" value="Metallo-depent_PP-like"/>
</dbReference>
<name>A0ABT7V2P2_9ACTN</name>
<dbReference type="Gene3D" id="3.60.21.10">
    <property type="match status" value="1"/>
</dbReference>
<dbReference type="NCBIfam" id="TIGR00040">
    <property type="entry name" value="yfcE"/>
    <property type="match status" value="1"/>
</dbReference>
<reference evidence="4 5" key="3">
    <citation type="submission" date="2023-06" db="EMBL/GenBank/DDBJ databases">
        <authorList>
            <person name="Zeman M."/>
            <person name="Kubasova T."/>
            <person name="Jahodarova E."/>
            <person name="Nykrynova M."/>
            <person name="Rychlik I."/>
        </authorList>
    </citation>
    <scope>NUCLEOTIDE SEQUENCE [LARGE SCALE GENOMIC DNA]</scope>
    <source>
        <strain evidence="4 5">153_Feed</strain>
    </source>
</reference>
<evidence type="ECO:0000313" key="4">
    <source>
        <dbReference type="EMBL" id="MDM8270870.1"/>
    </source>
</evidence>
<dbReference type="InterPro" id="IPR000979">
    <property type="entry name" value="Phosphodiesterase_MJ0936/Vps29"/>
</dbReference>
<protein>
    <recommendedName>
        <fullName evidence="2">Phosphoesterase</fullName>
        <ecNumber evidence="2">3.1.4.-</ecNumber>
    </recommendedName>
</protein>
<dbReference type="RefSeq" id="WP_289510963.1">
    <property type="nucleotide sequence ID" value="NZ_JAUDEA010000004.1"/>
</dbReference>
<dbReference type="EMBL" id="JAUDEA010000004">
    <property type="protein sequence ID" value="MDM8270870.1"/>
    <property type="molecule type" value="Genomic_DNA"/>
</dbReference>
<sequence>MTTRYDIISDTHGYLSPELLAELAGADVIVHAGDICSPRDYLVLQDIARVQMCLGNNDWPSDYGPMVKDRKVFMGSGLKWQVTHYRRRLNLAMCDVAIFGHTHTPVLERDEWTGVLVMNPGSPTYPRRSRPSMGRIIVEDEKIVEARIITLA</sequence>
<comment type="cofactor">
    <cofactor evidence="2">
        <name>a divalent metal cation</name>
        <dbReference type="ChEBI" id="CHEBI:60240"/>
    </cofactor>
</comment>
<dbReference type="InterPro" id="IPR024654">
    <property type="entry name" value="Calcineurin-like_PHP_lpxH"/>
</dbReference>
<evidence type="ECO:0000313" key="5">
    <source>
        <dbReference type="Proteomes" id="UP001529256"/>
    </source>
</evidence>
<reference evidence="4 5" key="2">
    <citation type="submission" date="2023-06" db="EMBL/GenBank/DDBJ databases">
        <title>Identification and characterization of horizontal gene transfer across gut microbiota members of farm animals based on homology search.</title>
        <authorList>
            <person name="Schwarzerova J."/>
            <person name="Nykrynova M."/>
            <person name="Jureckova K."/>
            <person name="Cejkova D."/>
            <person name="Rychlik I."/>
        </authorList>
    </citation>
    <scope>NUCLEOTIDE SEQUENCE [LARGE SCALE GENOMIC DNA]</scope>
    <source>
        <strain evidence="4 5">153_Feed</strain>
    </source>
</reference>
<comment type="similarity">
    <text evidence="1 2">Belongs to the metallophosphoesterase superfamily. YfcE family.</text>
</comment>
<feature type="domain" description="Calcineurin-like phosphoesterase" evidence="3">
    <location>
        <begin position="7"/>
        <end position="137"/>
    </location>
</feature>